<dbReference type="EMBL" id="JAULJQ010000002">
    <property type="protein sequence ID" value="MDO2409011.1"/>
    <property type="molecule type" value="Genomic_DNA"/>
</dbReference>
<name>A0ABT8T6C7_9BACT</name>
<comment type="caution">
    <text evidence="3">The sequence shown here is derived from an EMBL/GenBank/DDBJ whole genome shotgun (WGS) entry which is preliminary data.</text>
</comment>
<evidence type="ECO:0000313" key="3">
    <source>
        <dbReference type="EMBL" id="MDO2409011.1"/>
    </source>
</evidence>
<reference evidence="3 4" key="1">
    <citation type="submission" date="2023-06" db="EMBL/GenBank/DDBJ databases">
        <title>Campylobacter magnum sp. nov., isolated from cecal contents of domestic pigs (Sus scrofa domesticus).</title>
        <authorList>
            <person name="Papic B."/>
            <person name="Gruntar I."/>
        </authorList>
    </citation>
    <scope>NUCLEOTIDE SEQUENCE [LARGE SCALE GENOMIC DNA]</scope>
    <source>
        <strain evidence="4">34484-21</strain>
    </source>
</reference>
<keyword evidence="4" id="KW-1185">Reference proteome</keyword>
<organism evidence="3 4">
    <name type="scientific">Campylobacter magnus</name>
    <dbReference type="NCBI Taxonomy" id="3026462"/>
    <lineage>
        <taxon>Bacteria</taxon>
        <taxon>Pseudomonadati</taxon>
        <taxon>Campylobacterota</taxon>
        <taxon>Epsilonproteobacteria</taxon>
        <taxon>Campylobacterales</taxon>
        <taxon>Campylobacteraceae</taxon>
        <taxon>Campylobacter</taxon>
    </lineage>
</organism>
<dbReference type="RefSeq" id="WP_302243798.1">
    <property type="nucleotide sequence ID" value="NZ_JAULJQ010000002.1"/>
</dbReference>
<dbReference type="Proteomes" id="UP001171111">
    <property type="component" value="Unassembled WGS sequence"/>
</dbReference>
<dbReference type="Pfam" id="PF01361">
    <property type="entry name" value="Tautomerase"/>
    <property type="match status" value="1"/>
</dbReference>
<protein>
    <submittedName>
        <fullName evidence="3">Tautomerase family protein</fullName>
    </submittedName>
</protein>
<dbReference type="SUPFAM" id="SSF55331">
    <property type="entry name" value="Tautomerase/MIF"/>
    <property type="match status" value="1"/>
</dbReference>
<dbReference type="Gene3D" id="3.30.429.10">
    <property type="entry name" value="Macrophage Migration Inhibitory Factor"/>
    <property type="match status" value="1"/>
</dbReference>
<dbReference type="InterPro" id="IPR004370">
    <property type="entry name" value="4-OT-like_dom"/>
</dbReference>
<evidence type="ECO:0000313" key="4">
    <source>
        <dbReference type="Proteomes" id="UP001171111"/>
    </source>
</evidence>
<sequence length="66" mass="7185">MPVISVKMAGKLPSKAELDVVASEITEVFVKRLGKAKERVVINFSEVNEDAFYFGAKSVGDIKKGL</sequence>
<proteinExistence type="predicted"/>
<feature type="domain" description="4-oxalocrotonate tautomerase-like" evidence="2">
    <location>
        <begin position="2"/>
        <end position="61"/>
    </location>
</feature>
<dbReference type="InterPro" id="IPR014347">
    <property type="entry name" value="Tautomerase/MIF_sf"/>
</dbReference>
<evidence type="ECO:0000256" key="1">
    <source>
        <dbReference type="ARBA" id="ARBA00023235"/>
    </source>
</evidence>
<evidence type="ECO:0000259" key="2">
    <source>
        <dbReference type="Pfam" id="PF01361"/>
    </source>
</evidence>
<gene>
    <name evidence="3" type="ORF">Q2362_02710</name>
</gene>
<accession>A0ABT8T6C7</accession>
<keyword evidence="1" id="KW-0413">Isomerase</keyword>